<evidence type="ECO:0000313" key="2">
    <source>
        <dbReference type="Proteomes" id="UP001152320"/>
    </source>
</evidence>
<comment type="caution">
    <text evidence="1">The sequence shown here is derived from an EMBL/GenBank/DDBJ whole genome shotgun (WGS) entry which is preliminary data.</text>
</comment>
<reference evidence="1" key="1">
    <citation type="submission" date="2021-10" db="EMBL/GenBank/DDBJ databases">
        <title>Tropical sea cucumber genome reveals ecological adaptation and Cuvierian tubules defense mechanism.</title>
        <authorList>
            <person name="Chen T."/>
        </authorList>
    </citation>
    <scope>NUCLEOTIDE SEQUENCE</scope>
    <source>
        <strain evidence="1">Nanhai2018</strain>
        <tissue evidence="1">Muscle</tissue>
    </source>
</reference>
<sequence>MSSLLKNSFSTKRNEDKFVNLSDHCLTSQEKAVLNKGLSFCPARDPSPVDLVYDLHNFTRKVKLKEFFKSDDMTATSPSSSSILRVSSNKPGWTPSSGRNVHIDNFVSAAKAHLDKFIETSSKKISPSNISREETAAIKELRRNAGIVIRQADKGGAVTVLNTSDYIQEAESQLNNSKFYSKLSSNPCFEFQKELASIIENFSSDVANKVKYLIPNSPSPGTFYTIPKLHKVRKLVEKKLSSTSASLSCNDVNVSKPDLETIKLFDLAKSLSILPPGRPIVSCIGTLTEHLAGYIDRVLNPLLPTINSYVQDTTHFLRIFTGHHGCQCPVH</sequence>
<dbReference type="EMBL" id="JAIZAY010000002">
    <property type="protein sequence ID" value="KAJ8046469.1"/>
    <property type="molecule type" value="Genomic_DNA"/>
</dbReference>
<dbReference type="Proteomes" id="UP001152320">
    <property type="component" value="Chromosome 2"/>
</dbReference>
<dbReference type="OrthoDB" id="10067251at2759"/>
<dbReference type="PANTHER" id="PTHR21301:SF12">
    <property type="match status" value="1"/>
</dbReference>
<gene>
    <name evidence="1" type="ORF">HOLleu_05145</name>
</gene>
<keyword evidence="2" id="KW-1185">Reference proteome</keyword>
<proteinExistence type="predicted"/>
<organism evidence="1 2">
    <name type="scientific">Holothuria leucospilota</name>
    <name type="common">Black long sea cucumber</name>
    <name type="synonym">Mertensiothuria leucospilota</name>
    <dbReference type="NCBI Taxonomy" id="206669"/>
    <lineage>
        <taxon>Eukaryota</taxon>
        <taxon>Metazoa</taxon>
        <taxon>Echinodermata</taxon>
        <taxon>Eleutherozoa</taxon>
        <taxon>Echinozoa</taxon>
        <taxon>Holothuroidea</taxon>
        <taxon>Aspidochirotacea</taxon>
        <taxon>Aspidochirotida</taxon>
        <taxon>Holothuriidae</taxon>
        <taxon>Holothuria</taxon>
    </lineage>
</organism>
<name>A0A9Q1HH79_HOLLE</name>
<dbReference type="AlphaFoldDB" id="A0A9Q1HH79"/>
<dbReference type="PANTHER" id="PTHR21301">
    <property type="entry name" value="REVERSE TRANSCRIPTASE"/>
    <property type="match status" value="1"/>
</dbReference>
<protein>
    <submittedName>
        <fullName evidence="1">Uncharacterized protein</fullName>
    </submittedName>
</protein>
<evidence type="ECO:0000313" key="1">
    <source>
        <dbReference type="EMBL" id="KAJ8046469.1"/>
    </source>
</evidence>
<accession>A0A9Q1HH79</accession>